<dbReference type="NCBIfam" id="NF010309">
    <property type="entry name" value="PRK13746.1"/>
    <property type="match status" value="1"/>
</dbReference>
<dbReference type="CDD" id="cd05403">
    <property type="entry name" value="NT_KNTase_like"/>
    <property type="match status" value="1"/>
</dbReference>
<keyword evidence="7" id="KW-1185">Reference proteome</keyword>
<comment type="caution">
    <text evidence="6">The sequence shown here is derived from an EMBL/GenBank/DDBJ whole genome shotgun (WGS) entry which is preliminary data.</text>
</comment>
<evidence type="ECO:0000313" key="6">
    <source>
        <dbReference type="EMBL" id="GAA4439664.1"/>
    </source>
</evidence>
<organism evidence="6 7">
    <name type="scientific">Ravibacter arvi</name>
    <dbReference type="NCBI Taxonomy" id="2051041"/>
    <lineage>
        <taxon>Bacteria</taxon>
        <taxon>Pseudomonadati</taxon>
        <taxon>Bacteroidota</taxon>
        <taxon>Cytophagia</taxon>
        <taxon>Cytophagales</taxon>
        <taxon>Spirosomataceae</taxon>
        <taxon>Ravibacter</taxon>
    </lineage>
</organism>
<dbReference type="NCBIfam" id="NF012157">
    <property type="entry name" value="ANT_3pp_I"/>
    <property type="match status" value="1"/>
</dbReference>
<dbReference type="InterPro" id="IPR025184">
    <property type="entry name" value="AadA_C"/>
</dbReference>
<comment type="catalytic activity">
    <reaction evidence="3">
        <text>spectinomycin + ATP = 9-O-adenylylspectinomycin + diphosphate</text>
        <dbReference type="Rhea" id="RHEA:63228"/>
        <dbReference type="ChEBI" id="CHEBI:30616"/>
        <dbReference type="ChEBI" id="CHEBI:33019"/>
        <dbReference type="ChEBI" id="CHEBI:146260"/>
        <dbReference type="ChEBI" id="CHEBI:146261"/>
    </reaction>
</comment>
<keyword evidence="1" id="KW-0808">Transferase</keyword>
<accession>A0ABP8LXQ7</accession>
<dbReference type="RefSeq" id="WP_345028876.1">
    <property type="nucleotide sequence ID" value="NZ_BAABEY010000021.1"/>
</dbReference>
<evidence type="ECO:0000259" key="4">
    <source>
        <dbReference type="Pfam" id="PF01909"/>
    </source>
</evidence>
<dbReference type="Pfam" id="PF13427">
    <property type="entry name" value="AadA_C"/>
    <property type="match status" value="1"/>
</dbReference>
<protein>
    <submittedName>
        <fullName evidence="6">ANT(3'')-Ia family aminoglycoside nucleotidyltransferase AadA1</fullName>
    </submittedName>
</protein>
<dbReference type="Gene3D" id="3.30.460.10">
    <property type="entry name" value="Beta Polymerase, domain 2"/>
    <property type="match status" value="1"/>
</dbReference>
<feature type="domain" description="Adenylyltransferase AadA C-terminal" evidence="5">
    <location>
        <begin position="155"/>
        <end position="258"/>
    </location>
</feature>
<dbReference type="Proteomes" id="UP001501508">
    <property type="component" value="Unassembled WGS sequence"/>
</dbReference>
<evidence type="ECO:0000256" key="2">
    <source>
        <dbReference type="ARBA" id="ARBA00023251"/>
    </source>
</evidence>
<dbReference type="SUPFAM" id="SSF81301">
    <property type="entry name" value="Nucleotidyltransferase"/>
    <property type="match status" value="1"/>
</dbReference>
<dbReference type="EMBL" id="BAABEY010000021">
    <property type="protein sequence ID" value="GAA4439664.1"/>
    <property type="molecule type" value="Genomic_DNA"/>
</dbReference>
<gene>
    <name evidence="6" type="primary">aadA1</name>
    <name evidence="6" type="ORF">GCM10023091_22220</name>
</gene>
<evidence type="ECO:0000313" key="7">
    <source>
        <dbReference type="Proteomes" id="UP001501508"/>
    </source>
</evidence>
<proteinExistence type="predicted"/>
<dbReference type="InterPro" id="IPR043519">
    <property type="entry name" value="NT_sf"/>
</dbReference>
<dbReference type="PIRSF" id="PIRSF000819">
    <property type="entry name" value="Streptomycin_3-adenylyltransf"/>
    <property type="match status" value="1"/>
</dbReference>
<dbReference type="InterPro" id="IPR024172">
    <property type="entry name" value="AadA/Aad9"/>
</dbReference>
<evidence type="ECO:0000256" key="3">
    <source>
        <dbReference type="ARBA" id="ARBA00047831"/>
    </source>
</evidence>
<reference evidence="7" key="1">
    <citation type="journal article" date="2019" name="Int. J. Syst. Evol. Microbiol.">
        <title>The Global Catalogue of Microorganisms (GCM) 10K type strain sequencing project: providing services to taxonomists for standard genome sequencing and annotation.</title>
        <authorList>
            <consortium name="The Broad Institute Genomics Platform"/>
            <consortium name="The Broad Institute Genome Sequencing Center for Infectious Disease"/>
            <person name="Wu L."/>
            <person name="Ma J."/>
        </authorList>
    </citation>
    <scope>NUCLEOTIDE SEQUENCE [LARGE SCALE GENOMIC DNA]</scope>
    <source>
        <strain evidence="7">JCM 31920</strain>
    </source>
</reference>
<feature type="domain" description="Polymerase nucleotidyl transferase" evidence="4">
    <location>
        <begin position="24"/>
        <end position="71"/>
    </location>
</feature>
<keyword evidence="2" id="KW-0046">Antibiotic resistance</keyword>
<dbReference type="InterPro" id="IPR002934">
    <property type="entry name" value="Polymerase_NTP_transf_dom"/>
</dbReference>
<dbReference type="Pfam" id="PF01909">
    <property type="entry name" value="NTP_transf_2"/>
    <property type="match status" value="1"/>
</dbReference>
<evidence type="ECO:0000259" key="5">
    <source>
        <dbReference type="Pfam" id="PF13427"/>
    </source>
</evidence>
<sequence length="271" mass="29838">MKITDSRIPSEILPQLSLAVEVVRQHLSSKLLAIHLYGSALDGGLKRYSDIDVLVTINEGLDEALRKALITDLLKISAPPGESRILRALEVTVVVLGDVVPWRYPAVRHLQFGEWQRKEIIDGIFDLEVSDPDLAILLTKAGQKSIALFGPPAATLFDPIPERDFYAVLSDTLNLWKSPPDWENDERNVVLTLARIWYSAATGMIASKDFASAWALERLPGKHASVLSEAQRAYLGQVEDRLALKGNEVAETIAVLKNEIAGVLRSKPGSD</sequence>
<evidence type="ECO:0000256" key="1">
    <source>
        <dbReference type="ARBA" id="ARBA00022679"/>
    </source>
</evidence>
<name>A0ABP8LXQ7_9BACT</name>